<name>A0A346Y1S4_9ACTN</name>
<sequence>MTIAQSLAMVALVVELFWEGAPDAVATFALVFVGMGLGASRDLWKAWGHRQRMAVEVGLAPGPDSGRANPTP</sequence>
<reference evidence="1 2" key="1">
    <citation type="submission" date="2018-09" db="EMBL/GenBank/DDBJ databases">
        <title>Complete genome sequence of Euzebya sp. DY32-46 isolated from seawater of Pacific Ocean.</title>
        <authorList>
            <person name="Xu L."/>
            <person name="Wu Y.-H."/>
            <person name="Xu X.-W."/>
        </authorList>
    </citation>
    <scope>NUCLEOTIDE SEQUENCE [LARGE SCALE GENOMIC DNA]</scope>
    <source>
        <strain evidence="1 2">DY32-46</strain>
    </source>
</reference>
<protein>
    <submittedName>
        <fullName evidence="1">Uncharacterized protein</fullName>
    </submittedName>
</protein>
<dbReference type="AlphaFoldDB" id="A0A346Y1S4"/>
<gene>
    <name evidence="1" type="ORF">DVS28_a3749</name>
</gene>
<organism evidence="1 2">
    <name type="scientific">Euzebya pacifica</name>
    <dbReference type="NCBI Taxonomy" id="1608957"/>
    <lineage>
        <taxon>Bacteria</taxon>
        <taxon>Bacillati</taxon>
        <taxon>Actinomycetota</taxon>
        <taxon>Nitriliruptoria</taxon>
        <taxon>Euzebyales</taxon>
    </lineage>
</organism>
<dbReference type="KEGG" id="euz:DVS28_a3749"/>
<dbReference type="Proteomes" id="UP000264006">
    <property type="component" value="Chromosome"/>
</dbReference>
<proteinExistence type="predicted"/>
<dbReference type="RefSeq" id="WP_164710740.1">
    <property type="nucleotide sequence ID" value="NZ_CP031165.1"/>
</dbReference>
<accession>A0A346Y1S4</accession>
<evidence type="ECO:0000313" key="2">
    <source>
        <dbReference type="Proteomes" id="UP000264006"/>
    </source>
</evidence>
<keyword evidence="2" id="KW-1185">Reference proteome</keyword>
<evidence type="ECO:0000313" key="1">
    <source>
        <dbReference type="EMBL" id="AXV08421.1"/>
    </source>
</evidence>
<dbReference type="EMBL" id="CP031165">
    <property type="protein sequence ID" value="AXV08421.1"/>
    <property type="molecule type" value="Genomic_DNA"/>
</dbReference>